<dbReference type="Pfam" id="PF08448">
    <property type="entry name" value="PAS_4"/>
    <property type="match status" value="2"/>
</dbReference>
<feature type="domain" description="PAC" evidence="4">
    <location>
        <begin position="199"/>
        <end position="254"/>
    </location>
</feature>
<dbReference type="InterPro" id="IPR003018">
    <property type="entry name" value="GAF"/>
</dbReference>
<dbReference type="PANTHER" id="PTHR34236:SF1">
    <property type="entry name" value="DIMETHYL SULFOXIDE REDUCTASE TRANSCRIPTIONAL ACTIVATOR"/>
    <property type="match status" value="1"/>
</dbReference>
<evidence type="ECO:0000313" key="5">
    <source>
        <dbReference type="EMBL" id="ADB62915.1"/>
    </source>
</evidence>
<dbReference type="Proteomes" id="UP000001903">
    <property type="component" value="Plasmid pHTUR01"/>
</dbReference>
<dbReference type="PROSITE" id="PS50113">
    <property type="entry name" value="PAC"/>
    <property type="match status" value="2"/>
</dbReference>
<dbReference type="InterPro" id="IPR035965">
    <property type="entry name" value="PAS-like_dom_sf"/>
</dbReference>
<protein>
    <submittedName>
        <fullName evidence="5">PAS/PAC sensor protein</fullName>
    </submittedName>
</protein>
<keyword evidence="2" id="KW-0804">Transcription</keyword>
<dbReference type="AlphaFoldDB" id="D2S0L8"/>
<dbReference type="RefSeq" id="WP_012945159.1">
    <property type="nucleotide sequence ID" value="NC_013744.1"/>
</dbReference>
<dbReference type="SUPFAM" id="SSF55781">
    <property type="entry name" value="GAF domain-like"/>
    <property type="match status" value="2"/>
</dbReference>
<organism evidence="5 6">
    <name type="scientific">Haloterrigena turkmenica (strain ATCC 51198 / DSM 5511 / JCM 9101 / NCIMB 13204 / VKM B-1734 / 4k)</name>
    <name type="common">Halococcus turkmenicus</name>
    <dbReference type="NCBI Taxonomy" id="543526"/>
    <lineage>
        <taxon>Archaea</taxon>
        <taxon>Methanobacteriati</taxon>
        <taxon>Methanobacteriota</taxon>
        <taxon>Stenosarchaea group</taxon>
        <taxon>Halobacteria</taxon>
        <taxon>Halobacteriales</taxon>
        <taxon>Natrialbaceae</taxon>
        <taxon>Haloterrigena</taxon>
    </lineage>
</organism>
<dbReference type="InterPro" id="IPR031803">
    <property type="entry name" value="BAT_GAF/HTH-assoc"/>
</dbReference>
<dbReference type="Pfam" id="PF15915">
    <property type="entry name" value="BAT"/>
    <property type="match status" value="1"/>
</dbReference>
<evidence type="ECO:0000256" key="2">
    <source>
        <dbReference type="ARBA" id="ARBA00023163"/>
    </source>
</evidence>
<dbReference type="SMART" id="SM00065">
    <property type="entry name" value="GAF"/>
    <property type="match status" value="2"/>
</dbReference>
<feature type="domain" description="PAC" evidence="4">
    <location>
        <begin position="326"/>
        <end position="378"/>
    </location>
</feature>
<dbReference type="InterPro" id="IPR029016">
    <property type="entry name" value="GAF-like_dom_sf"/>
</dbReference>
<evidence type="ECO:0000256" key="3">
    <source>
        <dbReference type="SAM" id="Coils"/>
    </source>
</evidence>
<geneLocation type="plasmid" evidence="5 6">
    <name>pHTUR01</name>
</geneLocation>
<dbReference type="HOGENOM" id="CLU_010057_0_0_2"/>
<proteinExistence type="predicted"/>
<keyword evidence="3" id="KW-0175">Coiled coil</keyword>
<reference evidence="5 6" key="1">
    <citation type="journal article" date="2010" name="Stand. Genomic Sci.">
        <title>Complete genome sequence of Haloterrigena turkmenica type strain (4k).</title>
        <authorList>
            <person name="Saunders E."/>
            <person name="Tindall B.J."/>
            <person name="Fahnrich R."/>
            <person name="Lapidus A."/>
            <person name="Copeland A."/>
            <person name="Del Rio T.G."/>
            <person name="Lucas S."/>
            <person name="Chen F."/>
            <person name="Tice H."/>
            <person name="Cheng J.F."/>
            <person name="Han C."/>
            <person name="Detter J.C."/>
            <person name="Bruce D."/>
            <person name="Goodwin L."/>
            <person name="Chain P."/>
            <person name="Pitluck S."/>
            <person name="Pati A."/>
            <person name="Ivanova N."/>
            <person name="Mavromatis K."/>
            <person name="Chen A."/>
            <person name="Palaniappan K."/>
            <person name="Land M."/>
            <person name="Hauser L."/>
            <person name="Chang Y.J."/>
            <person name="Jeffries C.D."/>
            <person name="Brettin T."/>
            <person name="Rohde M."/>
            <person name="Goker M."/>
            <person name="Bristow J."/>
            <person name="Eisen J.A."/>
            <person name="Markowitz V."/>
            <person name="Hugenholtz P."/>
            <person name="Klenk H.P."/>
            <person name="Kyrpides N.C."/>
        </authorList>
    </citation>
    <scope>NUCLEOTIDE SEQUENCE [LARGE SCALE GENOMIC DNA]</scope>
    <source>
        <strain evidence="6">ATCC 51198 / DSM 5511 / JCM 9101 / NCIMB 13204 / VKM B-1734 / 4k</strain>
    </source>
</reference>
<dbReference type="EMBL" id="CP001861">
    <property type="protein sequence ID" value="ADB62915.1"/>
    <property type="molecule type" value="Genomic_DNA"/>
</dbReference>
<dbReference type="SMART" id="SM00086">
    <property type="entry name" value="PAC"/>
    <property type="match status" value="1"/>
</dbReference>
<dbReference type="Gene3D" id="3.30.450.40">
    <property type="match status" value="2"/>
</dbReference>
<name>D2S0L8_HALTV</name>
<gene>
    <name evidence="5" type="ordered locus">Htur_4080</name>
</gene>
<dbReference type="Gene3D" id="3.30.450.20">
    <property type="entry name" value="PAS domain"/>
    <property type="match status" value="3"/>
</dbReference>
<dbReference type="NCBIfam" id="TIGR00229">
    <property type="entry name" value="sensory_box"/>
    <property type="match status" value="2"/>
</dbReference>
<dbReference type="InterPro" id="IPR000700">
    <property type="entry name" value="PAS-assoc_C"/>
</dbReference>
<dbReference type="InterPro" id="IPR000014">
    <property type="entry name" value="PAS"/>
</dbReference>
<dbReference type="InterPro" id="IPR036390">
    <property type="entry name" value="WH_DNA-bd_sf"/>
</dbReference>
<keyword evidence="6" id="KW-1185">Reference proteome</keyword>
<evidence type="ECO:0000313" key="6">
    <source>
        <dbReference type="Proteomes" id="UP000001903"/>
    </source>
</evidence>
<keyword evidence="5" id="KW-0614">Plasmid</keyword>
<feature type="coiled-coil region" evidence="3">
    <location>
        <begin position="369"/>
        <end position="396"/>
    </location>
</feature>
<dbReference type="InterPro" id="IPR001610">
    <property type="entry name" value="PAC"/>
</dbReference>
<dbReference type="SUPFAM" id="SSF55785">
    <property type="entry name" value="PYP-like sensor domain (PAS domain)"/>
    <property type="match status" value="3"/>
</dbReference>
<sequence>MGSSVPSPATVQAVFDQLGPPGTPFTTPEIAAEFDCSDRTIYNRLDALVDEGVIETKKVGARGRVWWRPVDGDIRRNGGAFNERNPVSFRDEQALSFLSDSEMAERIRKFEWAKTPLGPMDGWPLELRVAADIMLGADEAIGLYWGEDLTLLYNDAWRELIGDKHPEALGRPAQEVFPEIWETIEPMFADVLDGNGVGFEREQRLSLERDGQIEDAWFDYSANPILMADGSVGGVFNIANEITERKDAQQTLRDREGRLNAFVTSTSEIVYRMSPDWSEMYYLDGKDFIADTEDPRETWLKEYIPPDEQERVMAAIEEAIETKSMFELEHQVHQVDGTRGWTHSRAVPILDDDGDIVEWFGTASDVTERRRAEQALRESEQRYQRLFDSVNESIEEAFFIIERVSGEGETAANGDDPAAYRFVETNPVFEKSIGVTDVVGKQVSDLDFDGDLPGSDVWGEVVRTGESRRFEIETTGGPLADGWYDVRVFPYGGADSRAAACLADDITDQKEVQRSLERLTEASRELIEADPEMVHDRVAELTIAVLDVEYAALWRYDEASGDLIDAISTLDTGIDAETVRHPDDASEHVWQAFIDDETAVTNNLHVDETVPDAATLRSRLLIPLGRHGVVCIGSFQPNGFDERIVDLAETLGATLETAWDRADSERQLQVQNEELQRLDRLNTLIREIDQALVGADTREEIDEAVCERLASSDLYEFAWLGEYDPGTNRIEPRAWAGVDSGYVEELTITVEDTPTNRDPIARALRTGDLQVVADIATDSGFAPWREATLERGARSLVCIPLVYDDAAYGVLTVYADRPQSDEDKRNRDVLSELGDTTAHALNARETRATLQTDSVVELTLRFEDADTPLYRLSRETEYTIEHQGFVPRSSGQTDVFFIVREISPEDLRATAERSLAFEDLDCLTERADGALFRARVSEPTLAARVTDEGAVVRSITIDSGVATVVLDIPHTAAVREFLNRLRQWHPELELRARQSRERPLKTRQTFVTALEDRLTDRQREVLQTAYLSGFFEMPRVSNGQEVTHLVGVSQPTFSEHLRAAERTLCEVLFETEPYAEDIVST</sequence>
<dbReference type="InterPro" id="IPR007050">
    <property type="entry name" value="HTH_bacterioopsin"/>
</dbReference>
<dbReference type="InterPro" id="IPR013656">
    <property type="entry name" value="PAS_4"/>
</dbReference>
<dbReference type="CDD" id="cd00130">
    <property type="entry name" value="PAS"/>
    <property type="match status" value="1"/>
</dbReference>
<accession>D2S0L8</accession>
<dbReference type="KEGG" id="htu:Htur_4080"/>
<evidence type="ECO:0000259" key="4">
    <source>
        <dbReference type="PROSITE" id="PS50113"/>
    </source>
</evidence>
<dbReference type="Pfam" id="PF04967">
    <property type="entry name" value="HTH_10"/>
    <property type="match status" value="1"/>
</dbReference>
<dbReference type="SUPFAM" id="SSF46785">
    <property type="entry name" value="Winged helix' DNA-binding domain"/>
    <property type="match status" value="1"/>
</dbReference>
<keyword evidence="1" id="KW-0805">Transcription regulation</keyword>
<dbReference type="Pfam" id="PF13185">
    <property type="entry name" value="GAF_2"/>
    <property type="match status" value="2"/>
</dbReference>
<dbReference type="PANTHER" id="PTHR34236">
    <property type="entry name" value="DIMETHYL SULFOXIDE REDUCTASE TRANSCRIPTIONAL ACTIVATOR"/>
    <property type="match status" value="1"/>
</dbReference>
<dbReference type="GeneID" id="68053891"/>
<evidence type="ECO:0000256" key="1">
    <source>
        <dbReference type="ARBA" id="ARBA00023015"/>
    </source>
</evidence>